<dbReference type="Proteomes" id="UP001433268">
    <property type="component" value="Unassembled WGS sequence"/>
</dbReference>
<dbReference type="RefSeq" id="XP_066674504.1">
    <property type="nucleotide sequence ID" value="XM_066804731.1"/>
</dbReference>
<keyword evidence="2" id="KW-1185">Reference proteome</keyword>
<comment type="caution">
    <text evidence="1">The sequence shown here is derived from an EMBL/GenBank/DDBJ whole genome shotgun (WGS) entry which is preliminary data.</text>
</comment>
<gene>
    <name evidence="1" type="ORF">PG997_000416</name>
</gene>
<proteinExistence type="predicted"/>
<reference evidence="1 2" key="1">
    <citation type="submission" date="2023-01" db="EMBL/GenBank/DDBJ databases">
        <title>Analysis of 21 Apiospora genomes using comparative genomics revels a genus with tremendous synthesis potential of carbohydrate active enzymes and secondary metabolites.</title>
        <authorList>
            <person name="Sorensen T."/>
        </authorList>
    </citation>
    <scope>NUCLEOTIDE SEQUENCE [LARGE SCALE GENOMIC DNA]</scope>
    <source>
        <strain evidence="1 2">CBS 114990</strain>
    </source>
</reference>
<dbReference type="EMBL" id="JAQQWN010000002">
    <property type="protein sequence ID" value="KAK8093731.1"/>
    <property type="molecule type" value="Genomic_DNA"/>
</dbReference>
<sequence>MDVVATRCAKSIAHLYMLHSVPVRPHANSLSNLPNFGEGYVLPFEKEQLLAGVLAFLSGIEENSNYVTAVCIKENHETSSLDVLLAVNKGKPNDGENVLEEDRAFAAIISMCSHRILCRLRLYEKPTMRARGRPPKPSIKIVLERTRESLEEAGMSSRFPLFVATVKGVEKLVDAWIQHQTQQELEALVEGFCRLQQLEDVNSVLEAMPDRQTFPEDSKRSLLNIINKEIPACPAYESRAGPATPEVFQKPTVAQLEPDLASKMSSKKSRKKNQSGPFGTMCRLLGYDTFQKAEQEQVKQAQRTLKEAKIHAEIQLLFYCDELEKSELPPRVTEYPDPNESTLLTLPVSTSTLSRGGGYYDDLQVDSNQPWYPSPEPIEKAEAEASAIARESPKVSSDSPRSDEKLTTIVEETEAIMSPEVTETCPYSASPISSLSELLSSITTKGGGQTPGNVPLPEAVGANMTSQFYSDGVLEVHIEYSTGAAASGGLSKKLPFSAEWLRSEEAERARETQGQYVFDAVTMETETPVSLNDQNSMYISAKGSLVKLTFGRPQSG</sequence>
<dbReference type="GeneID" id="92037791"/>
<name>A0ABR1XAQ1_9PEZI</name>
<evidence type="ECO:0000313" key="2">
    <source>
        <dbReference type="Proteomes" id="UP001433268"/>
    </source>
</evidence>
<evidence type="ECO:0000313" key="1">
    <source>
        <dbReference type="EMBL" id="KAK8093731.1"/>
    </source>
</evidence>
<protein>
    <submittedName>
        <fullName evidence="1">Uncharacterized protein</fullName>
    </submittedName>
</protein>
<organism evidence="1 2">
    <name type="scientific">Apiospora hydei</name>
    <dbReference type="NCBI Taxonomy" id="1337664"/>
    <lineage>
        <taxon>Eukaryota</taxon>
        <taxon>Fungi</taxon>
        <taxon>Dikarya</taxon>
        <taxon>Ascomycota</taxon>
        <taxon>Pezizomycotina</taxon>
        <taxon>Sordariomycetes</taxon>
        <taxon>Xylariomycetidae</taxon>
        <taxon>Amphisphaeriales</taxon>
        <taxon>Apiosporaceae</taxon>
        <taxon>Apiospora</taxon>
    </lineage>
</organism>
<accession>A0ABR1XAQ1</accession>